<evidence type="ECO:0000256" key="7">
    <source>
        <dbReference type="ARBA" id="ARBA00022927"/>
    </source>
</evidence>
<reference evidence="13" key="1">
    <citation type="submission" date="2018-03" db="EMBL/GenBank/DDBJ databases">
        <authorList>
            <person name="Rodrigo-Torres L."/>
            <person name="Arahal R. D."/>
            <person name="Lucena T."/>
        </authorList>
    </citation>
    <scope>NUCLEOTIDE SEQUENCE [LARGE SCALE GENOMIC DNA]</scope>
    <source>
        <strain evidence="13">CECT 8871</strain>
    </source>
</reference>
<keyword evidence="9" id="KW-0472">Membrane</keyword>
<dbReference type="GO" id="GO:0055085">
    <property type="term" value="P:transmembrane transport"/>
    <property type="evidence" value="ECO:0007669"/>
    <property type="project" value="InterPro"/>
</dbReference>
<evidence type="ECO:0000313" key="12">
    <source>
        <dbReference type="EMBL" id="SPF78367.1"/>
    </source>
</evidence>
<dbReference type="InterPro" id="IPR006260">
    <property type="entry name" value="TonB/TolA_C"/>
</dbReference>
<keyword evidence="5" id="KW-0997">Cell inner membrane</keyword>
<protein>
    <recommendedName>
        <fullName evidence="11">TonB C-terminal domain-containing protein</fullName>
    </recommendedName>
</protein>
<dbReference type="PANTHER" id="PTHR33446:SF2">
    <property type="entry name" value="PROTEIN TONB"/>
    <property type="match status" value="1"/>
</dbReference>
<dbReference type="Gene3D" id="3.30.1150.10">
    <property type="match status" value="1"/>
</dbReference>
<evidence type="ECO:0000256" key="9">
    <source>
        <dbReference type="ARBA" id="ARBA00023136"/>
    </source>
</evidence>
<feature type="compositionally biased region" description="Pro residues" evidence="10">
    <location>
        <begin position="185"/>
        <end position="197"/>
    </location>
</feature>
<keyword evidence="7" id="KW-0653">Protein transport</keyword>
<feature type="compositionally biased region" description="Low complexity" evidence="10">
    <location>
        <begin position="198"/>
        <end position="240"/>
    </location>
</feature>
<comment type="subcellular location">
    <subcellularLocation>
        <location evidence="1">Cell inner membrane</location>
        <topology evidence="1">Single-pass membrane protein</topology>
        <orientation evidence="1">Periplasmic side</orientation>
    </subcellularLocation>
</comment>
<dbReference type="InterPro" id="IPR037682">
    <property type="entry name" value="TonB_C"/>
</dbReference>
<evidence type="ECO:0000256" key="10">
    <source>
        <dbReference type="SAM" id="MobiDB-lite"/>
    </source>
</evidence>
<evidence type="ECO:0000259" key="11">
    <source>
        <dbReference type="PROSITE" id="PS52015"/>
    </source>
</evidence>
<dbReference type="PANTHER" id="PTHR33446">
    <property type="entry name" value="PROTEIN TONB-RELATED"/>
    <property type="match status" value="1"/>
</dbReference>
<feature type="region of interest" description="Disordered" evidence="10">
    <location>
        <begin position="87"/>
        <end position="143"/>
    </location>
</feature>
<dbReference type="GO" id="GO:0015031">
    <property type="term" value="P:protein transport"/>
    <property type="evidence" value="ECO:0007669"/>
    <property type="project" value="UniProtKB-KW"/>
</dbReference>
<evidence type="ECO:0000313" key="13">
    <source>
        <dbReference type="Proteomes" id="UP000244904"/>
    </source>
</evidence>
<proteinExistence type="inferred from homology"/>
<sequence>MKLAEGAIFLGLATGLHLAVFAIAPGGGPAASGEGGQAQVSLAAMPEQVQSLVAAWETAPEAAQDIAQPDVNAGDVAPVVADAAPDPARRAALPPPIAPQSPQDQSLAPMADPGLPLPPAPTAPEPVSEAMGLPPAPPPLVNDKLPTQALAMMAAPQASPYAPSIDTSTAEPQPVAAPATSPRPVARPAPKPKPATKPAPQKNATKPKAKPSAPQPAQKATGAGKTATASAGTAKTAASGPSKAERQNAMAKWGGQIRSRIARAQRYPGGTRAQGTVKLRITVSRGGKLMAATITGSSGDAALDKAALKAVRAARLPAAPKALNNASYDFNLPLKFSR</sequence>
<keyword evidence="13" id="KW-1185">Reference proteome</keyword>
<dbReference type="GO" id="GO:0031992">
    <property type="term" value="F:energy transducer activity"/>
    <property type="evidence" value="ECO:0007669"/>
    <property type="project" value="TreeGrafter"/>
</dbReference>
<keyword evidence="8" id="KW-1133">Transmembrane helix</keyword>
<dbReference type="Pfam" id="PF03544">
    <property type="entry name" value="TonB_C"/>
    <property type="match status" value="1"/>
</dbReference>
<organism evidence="12 13">
    <name type="scientific">Pseudoprimorskyibacter insulae</name>
    <dbReference type="NCBI Taxonomy" id="1695997"/>
    <lineage>
        <taxon>Bacteria</taxon>
        <taxon>Pseudomonadati</taxon>
        <taxon>Pseudomonadota</taxon>
        <taxon>Alphaproteobacteria</taxon>
        <taxon>Rhodobacterales</taxon>
        <taxon>Paracoccaceae</taxon>
        <taxon>Pseudoprimorskyibacter</taxon>
    </lineage>
</organism>
<keyword evidence="6" id="KW-0812">Transmembrane</keyword>
<comment type="similarity">
    <text evidence="2">Belongs to the TonB family.</text>
</comment>
<feature type="compositionally biased region" description="Pro residues" evidence="10">
    <location>
        <begin position="115"/>
        <end position="124"/>
    </location>
</feature>
<evidence type="ECO:0000256" key="1">
    <source>
        <dbReference type="ARBA" id="ARBA00004383"/>
    </source>
</evidence>
<feature type="region of interest" description="Disordered" evidence="10">
    <location>
        <begin position="160"/>
        <end position="269"/>
    </location>
</feature>
<dbReference type="EMBL" id="OMOJ01000001">
    <property type="protein sequence ID" value="SPF78367.1"/>
    <property type="molecule type" value="Genomic_DNA"/>
</dbReference>
<gene>
    <name evidence="12" type="ORF">PRI8871_00966</name>
</gene>
<feature type="domain" description="TonB C-terminal" evidence="11">
    <location>
        <begin position="252"/>
        <end position="338"/>
    </location>
</feature>
<evidence type="ECO:0000256" key="8">
    <source>
        <dbReference type="ARBA" id="ARBA00022989"/>
    </source>
</evidence>
<dbReference type="SUPFAM" id="SSF74653">
    <property type="entry name" value="TolA/TonB C-terminal domain"/>
    <property type="match status" value="1"/>
</dbReference>
<keyword evidence="3" id="KW-0813">Transport</keyword>
<accession>A0A2R8AR67</accession>
<evidence type="ECO:0000256" key="2">
    <source>
        <dbReference type="ARBA" id="ARBA00006555"/>
    </source>
</evidence>
<evidence type="ECO:0000256" key="4">
    <source>
        <dbReference type="ARBA" id="ARBA00022475"/>
    </source>
</evidence>
<keyword evidence="4" id="KW-1003">Cell membrane</keyword>
<dbReference type="OrthoDB" id="7722272at2"/>
<evidence type="ECO:0000256" key="5">
    <source>
        <dbReference type="ARBA" id="ARBA00022519"/>
    </source>
</evidence>
<dbReference type="InterPro" id="IPR051045">
    <property type="entry name" value="TonB-dependent_transducer"/>
</dbReference>
<dbReference type="AlphaFoldDB" id="A0A2R8AR67"/>
<dbReference type="GO" id="GO:0098797">
    <property type="term" value="C:plasma membrane protein complex"/>
    <property type="evidence" value="ECO:0007669"/>
    <property type="project" value="TreeGrafter"/>
</dbReference>
<dbReference type="NCBIfam" id="TIGR01352">
    <property type="entry name" value="tonB_Cterm"/>
    <property type="match status" value="1"/>
</dbReference>
<dbReference type="Proteomes" id="UP000244904">
    <property type="component" value="Unassembled WGS sequence"/>
</dbReference>
<dbReference type="PROSITE" id="PS52015">
    <property type="entry name" value="TONB_CTD"/>
    <property type="match status" value="1"/>
</dbReference>
<dbReference type="RefSeq" id="WP_108885013.1">
    <property type="nucleotide sequence ID" value="NZ_OMOJ01000001.1"/>
</dbReference>
<evidence type="ECO:0000256" key="3">
    <source>
        <dbReference type="ARBA" id="ARBA00022448"/>
    </source>
</evidence>
<evidence type="ECO:0000256" key="6">
    <source>
        <dbReference type="ARBA" id="ARBA00022692"/>
    </source>
</evidence>
<name>A0A2R8AR67_9RHOB</name>